<reference evidence="10 11" key="1">
    <citation type="submission" date="2014-06" db="EMBL/GenBank/DDBJ databases">
        <title>Evolutionary Origins and Diversification of the Mycorrhizal Mutualists.</title>
        <authorList>
            <consortium name="DOE Joint Genome Institute"/>
            <consortium name="Mycorrhizal Genomics Consortium"/>
            <person name="Kohler A."/>
            <person name="Kuo A."/>
            <person name="Nagy L.G."/>
            <person name="Floudas D."/>
            <person name="Copeland A."/>
            <person name="Barry K.W."/>
            <person name="Cichocki N."/>
            <person name="Veneault-Fourrey C."/>
            <person name="LaButti K."/>
            <person name="Lindquist E.A."/>
            <person name="Lipzen A."/>
            <person name="Lundell T."/>
            <person name="Morin E."/>
            <person name="Murat C."/>
            <person name="Riley R."/>
            <person name="Ohm R."/>
            <person name="Sun H."/>
            <person name="Tunlid A."/>
            <person name="Henrissat B."/>
            <person name="Grigoriev I.V."/>
            <person name="Hibbett D.S."/>
            <person name="Martin F."/>
        </authorList>
    </citation>
    <scope>NUCLEOTIDE SEQUENCE [LARGE SCALE GENOMIC DNA]</scope>
    <source>
        <strain evidence="10 11">SS14</strain>
    </source>
</reference>
<dbReference type="Pfam" id="PF00732">
    <property type="entry name" value="GMC_oxred_N"/>
    <property type="match status" value="1"/>
</dbReference>
<protein>
    <submittedName>
        <fullName evidence="10">GMC oxidoreductase</fullName>
    </submittedName>
</protein>
<dbReference type="InterPro" id="IPR036188">
    <property type="entry name" value="FAD/NAD-bd_sf"/>
</dbReference>
<evidence type="ECO:0000256" key="5">
    <source>
        <dbReference type="PIRSR" id="PIRSR000137-1"/>
    </source>
</evidence>
<proteinExistence type="inferred from homology"/>
<evidence type="ECO:0000256" key="7">
    <source>
        <dbReference type="RuleBase" id="RU003968"/>
    </source>
</evidence>
<keyword evidence="11" id="KW-1185">Reference proteome</keyword>
<feature type="domain" description="Glucose-methanol-choline oxidoreductase N-terminal" evidence="9">
    <location>
        <begin position="301"/>
        <end position="315"/>
    </location>
</feature>
<evidence type="ECO:0000259" key="9">
    <source>
        <dbReference type="PROSITE" id="PS00624"/>
    </source>
</evidence>
<dbReference type="InterPro" id="IPR012132">
    <property type="entry name" value="GMC_OxRdtase"/>
</dbReference>
<evidence type="ECO:0000259" key="8">
    <source>
        <dbReference type="PROSITE" id="PS00623"/>
    </source>
</evidence>
<dbReference type="InterPro" id="IPR007867">
    <property type="entry name" value="GMC_OxRtase_C"/>
</dbReference>
<accession>A0A0C9UIW2</accession>
<evidence type="ECO:0000256" key="6">
    <source>
        <dbReference type="PIRSR" id="PIRSR000137-2"/>
    </source>
</evidence>
<dbReference type="GO" id="GO:0050660">
    <property type="term" value="F:flavin adenine dinucleotide binding"/>
    <property type="evidence" value="ECO:0007669"/>
    <property type="project" value="InterPro"/>
</dbReference>
<evidence type="ECO:0000313" key="11">
    <source>
        <dbReference type="Proteomes" id="UP000054279"/>
    </source>
</evidence>
<evidence type="ECO:0000256" key="2">
    <source>
        <dbReference type="ARBA" id="ARBA00010790"/>
    </source>
</evidence>
<dbReference type="SUPFAM" id="SSF54373">
    <property type="entry name" value="FAD-linked reductases, C-terminal domain"/>
    <property type="match status" value="1"/>
</dbReference>
<feature type="active site" description="Proton acceptor" evidence="5">
    <location>
        <position position="592"/>
    </location>
</feature>
<dbReference type="HOGENOM" id="CLU_002865_7_2_1"/>
<dbReference type="Pfam" id="PF05199">
    <property type="entry name" value="GMC_oxred_C"/>
    <property type="match status" value="1"/>
</dbReference>
<sequence>MGVLFSSPFISNPAKYAIKVQEDSELDSSSIPSYDYVIVGGGTAACVLAHRLTEDFDVTVLMIEAGEDHSNSLLHKTPALWVKTFKTPVDWGFVTTPQLGLSGRSSYWPAGKGIGGSSIINAMMYQRPCADDINEWVRLGAAGWGWEEVRKYLNKAEKYTLHPSKSNEFASHRGSDGFWKTRHLDHLPIAERYLDACDKIGIRKIDDISGPNGPLGATFVSAFIDNNMERSSVANAYLTKEVLKRPNLKVATQTYVTRIITEPIVPSGEFSHKAVGVELAKSADSPVYRVNAKREVLCCAGAVMTPQILIASGIGPTSELERLKITLVKPLDAVGRNLYDHPCVPVAFKAKPGTTFDYLNQSFYSLKALLQYLLFRRGPLTMLVGQSFAFIKSTDTSLPVDKDSSQPVKLQDATPGMASPDLELIGAPTAFRNHGFTLGPAGDSVFTIGSVLLRPLSHGSITLKSSNIWDGANIDPRYFSHENDMKVLVKSVRLSLRIARASPLADQLLLTNDNYNVEDWYHPGHTDPDEVTDEELAEFIRRHSHTLYHPMGTARIGQSPTDSVVNPQLRVHGIVNLRVIDASIFPAPLAGHTCAAVIAVAEKASDIIKADQ</sequence>
<dbReference type="PANTHER" id="PTHR11552">
    <property type="entry name" value="GLUCOSE-METHANOL-CHOLINE GMC OXIDOREDUCTASE"/>
    <property type="match status" value="1"/>
</dbReference>
<feature type="active site" description="Proton donor" evidence="5">
    <location>
        <position position="549"/>
    </location>
</feature>
<dbReference type="PIRSF" id="PIRSF000137">
    <property type="entry name" value="Alcohol_oxidase"/>
    <property type="match status" value="1"/>
</dbReference>
<keyword evidence="3 7" id="KW-0285">Flavoprotein</keyword>
<evidence type="ECO:0000256" key="3">
    <source>
        <dbReference type="ARBA" id="ARBA00022630"/>
    </source>
</evidence>
<feature type="domain" description="Glucose-methanol-choline oxidoreductase N-terminal" evidence="8">
    <location>
        <begin position="111"/>
        <end position="134"/>
    </location>
</feature>
<dbReference type="Proteomes" id="UP000054279">
    <property type="component" value="Unassembled WGS sequence"/>
</dbReference>
<comment type="similarity">
    <text evidence="2 7">Belongs to the GMC oxidoreductase family.</text>
</comment>
<comment type="cofactor">
    <cofactor evidence="1 6">
        <name>FAD</name>
        <dbReference type="ChEBI" id="CHEBI:57692"/>
    </cofactor>
</comment>
<dbReference type="OrthoDB" id="269227at2759"/>
<dbReference type="Gene3D" id="3.30.560.10">
    <property type="entry name" value="Glucose Oxidase, domain 3"/>
    <property type="match status" value="1"/>
</dbReference>
<feature type="binding site" evidence="6">
    <location>
        <position position="256"/>
    </location>
    <ligand>
        <name>FAD</name>
        <dbReference type="ChEBI" id="CHEBI:57692"/>
    </ligand>
</feature>
<gene>
    <name evidence="10" type="ORF">M422DRAFT_72239</name>
</gene>
<dbReference type="InterPro" id="IPR000172">
    <property type="entry name" value="GMC_OxRdtase_N"/>
</dbReference>
<evidence type="ECO:0000256" key="4">
    <source>
        <dbReference type="ARBA" id="ARBA00022827"/>
    </source>
</evidence>
<dbReference type="PROSITE" id="PS00623">
    <property type="entry name" value="GMC_OXRED_1"/>
    <property type="match status" value="1"/>
</dbReference>
<dbReference type="SUPFAM" id="SSF51905">
    <property type="entry name" value="FAD/NAD(P)-binding domain"/>
    <property type="match status" value="1"/>
</dbReference>
<dbReference type="PROSITE" id="PS00624">
    <property type="entry name" value="GMC_OXRED_2"/>
    <property type="match status" value="1"/>
</dbReference>
<organism evidence="10 11">
    <name type="scientific">Sphaerobolus stellatus (strain SS14)</name>
    <dbReference type="NCBI Taxonomy" id="990650"/>
    <lineage>
        <taxon>Eukaryota</taxon>
        <taxon>Fungi</taxon>
        <taxon>Dikarya</taxon>
        <taxon>Basidiomycota</taxon>
        <taxon>Agaricomycotina</taxon>
        <taxon>Agaricomycetes</taxon>
        <taxon>Phallomycetidae</taxon>
        <taxon>Geastrales</taxon>
        <taxon>Sphaerobolaceae</taxon>
        <taxon>Sphaerobolus</taxon>
    </lineage>
</organism>
<evidence type="ECO:0000256" key="1">
    <source>
        <dbReference type="ARBA" id="ARBA00001974"/>
    </source>
</evidence>
<dbReference type="Gene3D" id="3.50.50.60">
    <property type="entry name" value="FAD/NAD(P)-binding domain"/>
    <property type="match status" value="1"/>
</dbReference>
<dbReference type="PANTHER" id="PTHR11552:SF147">
    <property type="entry name" value="CHOLINE DEHYDROGENASE, MITOCHONDRIAL"/>
    <property type="match status" value="1"/>
</dbReference>
<keyword evidence="4 6" id="KW-0274">FAD</keyword>
<name>A0A0C9UIW2_SPHS4</name>
<evidence type="ECO:0000313" key="10">
    <source>
        <dbReference type="EMBL" id="KIJ25195.1"/>
    </source>
</evidence>
<dbReference type="EMBL" id="KN837428">
    <property type="protein sequence ID" value="KIJ25195.1"/>
    <property type="molecule type" value="Genomic_DNA"/>
</dbReference>
<dbReference type="AlphaFoldDB" id="A0A0C9UIW2"/>
<dbReference type="GO" id="GO:0016614">
    <property type="term" value="F:oxidoreductase activity, acting on CH-OH group of donors"/>
    <property type="evidence" value="ECO:0007669"/>
    <property type="project" value="InterPro"/>
</dbReference>